<dbReference type="InterPro" id="IPR001789">
    <property type="entry name" value="Sig_transdc_resp-reg_receiver"/>
</dbReference>
<evidence type="ECO:0000313" key="6">
    <source>
        <dbReference type="EMBL" id="MBC9784557.1"/>
    </source>
</evidence>
<organism evidence="6 7">
    <name type="scientific">Heliobacterium chlorum</name>
    <dbReference type="NCBI Taxonomy" id="2698"/>
    <lineage>
        <taxon>Bacteria</taxon>
        <taxon>Bacillati</taxon>
        <taxon>Bacillota</taxon>
        <taxon>Clostridia</taxon>
        <taxon>Eubacteriales</taxon>
        <taxon>Heliobacteriaceae</taxon>
        <taxon>Heliobacterium</taxon>
    </lineage>
</organism>
<dbReference type="PANTHER" id="PTHR44591">
    <property type="entry name" value="STRESS RESPONSE REGULATOR PROTEIN 1"/>
    <property type="match status" value="1"/>
</dbReference>
<sequence length="156" mass="17391">MARIIIGEDNEANCELLKKILSRNGHRVFVAHNGRDVVEMAKRLQPQTEIILLDIMMPIMDGFQTIAELQRDWRTQSIPVIMITGSNDLKDVLRSKSAGVVGYVLKPFEPSDLLERIDRALGKEIVQKDQPLVKVFSAGDLSSKATSGTSDENQSE</sequence>
<protein>
    <recommendedName>
        <fullName evidence="1">Stage 0 sporulation protein A homolog</fullName>
    </recommendedName>
</protein>
<evidence type="ECO:0000256" key="4">
    <source>
        <dbReference type="PROSITE-ProRule" id="PRU00169"/>
    </source>
</evidence>
<dbReference type="Pfam" id="PF00072">
    <property type="entry name" value="Response_reg"/>
    <property type="match status" value="1"/>
</dbReference>
<comment type="caution">
    <text evidence="6">The sequence shown here is derived from an EMBL/GenBank/DDBJ whole genome shotgun (WGS) entry which is preliminary data.</text>
</comment>
<dbReference type="SMART" id="SM00448">
    <property type="entry name" value="REC"/>
    <property type="match status" value="1"/>
</dbReference>
<dbReference type="Proteomes" id="UP000617402">
    <property type="component" value="Unassembled WGS sequence"/>
</dbReference>
<dbReference type="SUPFAM" id="SSF52172">
    <property type="entry name" value="CheY-like"/>
    <property type="match status" value="1"/>
</dbReference>
<dbReference type="InterPro" id="IPR050595">
    <property type="entry name" value="Bact_response_regulator"/>
</dbReference>
<keyword evidence="7" id="KW-1185">Reference proteome</keyword>
<evidence type="ECO:0000256" key="2">
    <source>
        <dbReference type="ARBA" id="ARBA00022553"/>
    </source>
</evidence>
<proteinExistence type="predicted"/>
<accession>A0ABR7T2X5</accession>
<reference evidence="6 7" key="1">
    <citation type="submission" date="2020-07" db="EMBL/GenBank/DDBJ databases">
        <title>Draft whole-genome sequence of Heliobacterium chlorum DSM 3682, type strain.</title>
        <authorList>
            <person name="Kyndt J.A."/>
            <person name="Meyer T.E."/>
            <person name="Imhoff J.F."/>
        </authorList>
    </citation>
    <scope>NUCLEOTIDE SEQUENCE [LARGE SCALE GENOMIC DNA]</scope>
    <source>
        <strain evidence="6 7">DSM 3682</strain>
    </source>
</reference>
<evidence type="ECO:0000313" key="7">
    <source>
        <dbReference type="Proteomes" id="UP000617402"/>
    </source>
</evidence>
<dbReference type="EMBL" id="JACVHF010000006">
    <property type="protein sequence ID" value="MBC9784557.1"/>
    <property type="molecule type" value="Genomic_DNA"/>
</dbReference>
<keyword evidence="2 4" id="KW-0597">Phosphoprotein</keyword>
<feature type="domain" description="Response regulatory" evidence="5">
    <location>
        <begin position="3"/>
        <end position="121"/>
    </location>
</feature>
<evidence type="ECO:0000259" key="5">
    <source>
        <dbReference type="PROSITE" id="PS50110"/>
    </source>
</evidence>
<gene>
    <name evidence="6" type="ORF">H1S01_08525</name>
</gene>
<dbReference type="Gene3D" id="3.40.50.2300">
    <property type="match status" value="1"/>
</dbReference>
<name>A0ABR7T2X5_HELCL</name>
<dbReference type="RefSeq" id="WP_188039659.1">
    <property type="nucleotide sequence ID" value="NZ_JACVHF010000006.1"/>
</dbReference>
<feature type="modified residue" description="4-aspartylphosphate" evidence="4">
    <location>
        <position position="54"/>
    </location>
</feature>
<dbReference type="PROSITE" id="PS50110">
    <property type="entry name" value="RESPONSE_REGULATORY"/>
    <property type="match status" value="1"/>
</dbReference>
<dbReference type="PANTHER" id="PTHR44591:SF3">
    <property type="entry name" value="RESPONSE REGULATORY DOMAIN-CONTAINING PROTEIN"/>
    <property type="match status" value="1"/>
</dbReference>
<comment type="function">
    <text evidence="3">May play the central regulatory role in sporulation. It may be an element of the effector pathway responsible for the activation of sporulation genes in response to nutritional stress. Spo0A may act in concert with spo0H (a sigma factor) to control the expression of some genes that are critical to the sporulation process.</text>
</comment>
<evidence type="ECO:0000256" key="3">
    <source>
        <dbReference type="ARBA" id="ARBA00024867"/>
    </source>
</evidence>
<dbReference type="InterPro" id="IPR011006">
    <property type="entry name" value="CheY-like_superfamily"/>
</dbReference>
<evidence type="ECO:0000256" key="1">
    <source>
        <dbReference type="ARBA" id="ARBA00018672"/>
    </source>
</evidence>